<accession>A0AAW8P9K9</accession>
<gene>
    <name evidence="1" type="ORF">RJJ37_29670</name>
</gene>
<protein>
    <submittedName>
        <fullName evidence="1">Uncharacterized protein</fullName>
    </submittedName>
</protein>
<reference evidence="2" key="1">
    <citation type="submission" date="2023-07" db="EMBL/GenBank/DDBJ databases">
        <title>Genomic characterization of faba bean (Vicia faba) microsymbionts in Mexican soils.</title>
        <authorList>
            <person name="Rivera Orduna F.N."/>
            <person name="Guevara-Luna J."/>
            <person name="Yan J."/>
            <person name="Arroyo-Herrera I."/>
            <person name="Li Y."/>
            <person name="Vasquez-Murrieta M.S."/>
            <person name="Wang E.T."/>
        </authorList>
    </citation>
    <scope>NUCLEOTIDE SEQUENCE [LARGE SCALE GENOMIC DNA]</scope>
    <source>
        <strain evidence="2">CH6</strain>
    </source>
</reference>
<organism evidence="1 2">
    <name type="scientific">Rhizobium redzepovicii</name>
    <dbReference type="NCBI Taxonomy" id="2867518"/>
    <lineage>
        <taxon>Bacteria</taxon>
        <taxon>Pseudomonadati</taxon>
        <taxon>Pseudomonadota</taxon>
        <taxon>Alphaproteobacteria</taxon>
        <taxon>Hyphomicrobiales</taxon>
        <taxon>Rhizobiaceae</taxon>
        <taxon>Rhizobium/Agrobacterium group</taxon>
        <taxon>Rhizobium</taxon>
    </lineage>
</organism>
<proteinExistence type="predicted"/>
<dbReference type="EMBL" id="JAVLSH010000019">
    <property type="protein sequence ID" value="MDR9763749.1"/>
    <property type="molecule type" value="Genomic_DNA"/>
</dbReference>
<dbReference type="RefSeq" id="WP_310808700.1">
    <property type="nucleotide sequence ID" value="NZ_JAVLSH010000019.1"/>
</dbReference>
<name>A0AAW8P9K9_9HYPH</name>
<evidence type="ECO:0000313" key="2">
    <source>
        <dbReference type="Proteomes" id="UP001269402"/>
    </source>
</evidence>
<keyword evidence="2" id="KW-1185">Reference proteome</keyword>
<dbReference type="Proteomes" id="UP001269402">
    <property type="component" value="Unassembled WGS sequence"/>
</dbReference>
<sequence length="238" mass="26295">MSRYEFAIRLLAEGAAATRGGTYSAGTLMMASALFSSMPPGTLIRMGDGGSSTADDLRMFRIVARRQSGNINEKDRDGSGPWPHHACGVRDFLAREVVRYIEEIREPLMSERRAAGLPNHDYQFVTSAADSSEIAAPYSLSTLDGEFRRALGVMEDRYPESHSYYEVELSSVDKLVSFLRWTITPSGRIVDDPLNDVQASMLLYLNSPLRIQAGDAMRYIEKITDVHPAKGKLPGLGN</sequence>
<evidence type="ECO:0000313" key="1">
    <source>
        <dbReference type="EMBL" id="MDR9763749.1"/>
    </source>
</evidence>
<comment type="caution">
    <text evidence="1">The sequence shown here is derived from an EMBL/GenBank/DDBJ whole genome shotgun (WGS) entry which is preliminary data.</text>
</comment>
<dbReference type="AlphaFoldDB" id="A0AAW8P9K9"/>